<keyword evidence="1" id="KW-0812">Transmembrane</keyword>
<dbReference type="AlphaFoldDB" id="A0AAD0WIR8"/>
<feature type="transmembrane region" description="Helical" evidence="1">
    <location>
        <begin position="552"/>
        <end position="576"/>
    </location>
</feature>
<evidence type="ECO:0000313" key="4">
    <source>
        <dbReference type="Proteomes" id="UP000261758"/>
    </source>
</evidence>
<dbReference type="GO" id="GO:0016787">
    <property type="term" value="F:hydrolase activity"/>
    <property type="evidence" value="ECO:0007669"/>
    <property type="project" value="InterPro"/>
</dbReference>
<name>A0AAD0WIR8_RALSL</name>
<protein>
    <recommendedName>
        <fullName evidence="2">Calcineurin-like phosphoesterase domain-containing protein</fullName>
    </recommendedName>
</protein>
<dbReference type="Pfam" id="PF00149">
    <property type="entry name" value="Metallophos"/>
    <property type="match status" value="1"/>
</dbReference>
<evidence type="ECO:0000256" key="1">
    <source>
        <dbReference type="SAM" id="Phobius"/>
    </source>
</evidence>
<evidence type="ECO:0000259" key="2">
    <source>
        <dbReference type="Pfam" id="PF00149"/>
    </source>
</evidence>
<keyword evidence="1" id="KW-1133">Transmembrane helix</keyword>
<geneLocation type="plasmid" evidence="3 4">
    <name>unnamed</name>
</geneLocation>
<sequence length="635" mass="70162">MTRDDIKPRLNEAFRKFKEKASPEQLARFHAMLDEAHHQAAQLASDSATAPPIRHHILARAKSLLDEQVEPPDASQRARDTASAEGDLIGDKKYETFDMGWLESLICWFDHFGADNKTPFPTGAAPVIAIPDSVTIAIAGDWGTGTRWRQDGRSAPAELVANAMKKCSPHITIHLGDVYYAGTSDEETANLLAGWPRGSIASFTLNSNHEMYSGGIGYFNVALRDKAFSKQQNCSYFALCNKHWLVIGLDSAYHADELDLYQDGNLDADQLAFLRRMVAEFGERQIILLTHHNGLSLDGVRKQALWDQVIPVVAGRKVWWYWGHIHAGARYIQYDNVLPRCCGHGGMPYGAPSCLHENTKVTWYENRPANDAGYPARVFNGFALLKLENENLTETFVDERGRDVPTVASAKEVEAGFVALMSETNALKARMGARSTRFAKEVRALLEQVGHVYQLDPVKGRSLFETAKSRYHQSVGTENQMWFLLGALIGSTILISCAIALILARGHFPDQLKNLGPSDQIASLTFFAMLGSLTSIMLRLSKIDLKDEDRRIVIMFSAAIHPLMAGGFMAIIYVILQNQIISVNLGKGDDAAKAVEWLAAFLCGFSEKFAPGILDRVGADFIAPTPEEATAPKKP</sequence>
<dbReference type="Gene3D" id="3.60.21.10">
    <property type="match status" value="1"/>
</dbReference>
<dbReference type="InterPro" id="IPR004843">
    <property type="entry name" value="Calcineurin-like_PHP"/>
</dbReference>
<gene>
    <name evidence="3" type="ORF">CJO77_23755</name>
</gene>
<organism evidence="3 4">
    <name type="scientific">Ralstonia solanacearum</name>
    <name type="common">Pseudomonas solanacearum</name>
    <dbReference type="NCBI Taxonomy" id="305"/>
    <lineage>
        <taxon>Bacteria</taxon>
        <taxon>Pseudomonadati</taxon>
        <taxon>Pseudomonadota</taxon>
        <taxon>Betaproteobacteria</taxon>
        <taxon>Burkholderiales</taxon>
        <taxon>Burkholderiaceae</taxon>
        <taxon>Ralstonia</taxon>
        <taxon>Ralstonia solanacearum species complex</taxon>
    </lineage>
</organism>
<feature type="transmembrane region" description="Helical" evidence="1">
    <location>
        <begin position="482"/>
        <end position="508"/>
    </location>
</feature>
<feature type="domain" description="Calcineurin-like phosphoesterase" evidence="2">
    <location>
        <begin position="135"/>
        <end position="327"/>
    </location>
</feature>
<evidence type="ECO:0000313" key="3">
    <source>
        <dbReference type="EMBL" id="AXV84498.1"/>
    </source>
</evidence>
<accession>A0AAD0WIR8</accession>
<dbReference type="EMBL" id="CP022760">
    <property type="protein sequence ID" value="AXV84498.1"/>
    <property type="molecule type" value="Genomic_DNA"/>
</dbReference>
<feature type="transmembrane region" description="Helical" evidence="1">
    <location>
        <begin position="520"/>
        <end position="540"/>
    </location>
</feature>
<dbReference type="RefSeq" id="WP_118870794.1">
    <property type="nucleotide sequence ID" value="NZ_CP022760.1"/>
</dbReference>
<keyword evidence="3" id="KW-0614">Plasmid</keyword>
<dbReference type="InterPro" id="IPR029052">
    <property type="entry name" value="Metallo-depent_PP-like"/>
</dbReference>
<keyword evidence="1" id="KW-0472">Membrane</keyword>
<reference evidence="3 4" key="1">
    <citation type="submission" date="2017-08" db="EMBL/GenBank/DDBJ databases">
        <title>Genome sequences of Ralstonia solanacearum Species Complex (RSSC) isolated from Potato bacterial wilts in Korea.</title>
        <authorList>
            <person name="Cho H."/>
            <person name="Song E.-S."/>
            <person name="Lee Y.K."/>
            <person name="Lee S."/>
            <person name="Lee S.-W."/>
            <person name="Jo A."/>
            <person name="Kim J.-G."/>
            <person name="Hwang I."/>
        </authorList>
    </citation>
    <scope>NUCLEOTIDE SEQUENCE [LARGE SCALE GENOMIC DNA]</scope>
    <source>
        <strain evidence="3 4">T98</strain>
        <plasmid evidence="3 4">unnamed</plasmid>
    </source>
</reference>
<dbReference type="Proteomes" id="UP000261758">
    <property type="component" value="Plasmid unnamed"/>
</dbReference>
<dbReference type="SUPFAM" id="SSF56300">
    <property type="entry name" value="Metallo-dependent phosphatases"/>
    <property type="match status" value="1"/>
</dbReference>
<proteinExistence type="predicted"/>